<organism evidence="2 3">
    <name type="scientific">Kaistella yananensis</name>
    <dbReference type="NCBI Taxonomy" id="2989820"/>
    <lineage>
        <taxon>Bacteria</taxon>
        <taxon>Pseudomonadati</taxon>
        <taxon>Bacteroidota</taxon>
        <taxon>Flavobacteriia</taxon>
        <taxon>Flavobacteriales</taxon>
        <taxon>Weeksellaceae</taxon>
        <taxon>Chryseobacterium group</taxon>
        <taxon>Kaistella</taxon>
    </lineage>
</organism>
<evidence type="ECO:0000313" key="2">
    <source>
        <dbReference type="EMBL" id="MCW4452831.1"/>
    </source>
</evidence>
<evidence type="ECO:0000313" key="3">
    <source>
        <dbReference type="Proteomes" id="UP001209107"/>
    </source>
</evidence>
<proteinExistence type="predicted"/>
<keyword evidence="1" id="KW-0812">Transmembrane</keyword>
<name>A0ABT3JQ40_9FLAO</name>
<keyword evidence="1" id="KW-0472">Membrane</keyword>
<keyword evidence="3" id="KW-1185">Reference proteome</keyword>
<accession>A0ABT3JQ40</accession>
<dbReference type="EMBL" id="JAPCHZ010000006">
    <property type="protein sequence ID" value="MCW4452831.1"/>
    <property type="molecule type" value="Genomic_DNA"/>
</dbReference>
<sequence length="231" mass="26970">MAILHSLFALLKYRYENYLMIAVFLVIIPIIAEVFKEFSFKNIKINISNFLMIGSVTFVIMVSAYRFIYHHLPLKYSSKGISEQQIEMSRFLAEYYKGEKVLANDIGAISYFGHVQLLDMVGLGSTDIATIKINNKHHSRERYITENKKYITHYVREKNCGIAVIYPEWFPGDPPKNWIPVSLWTSSTPYGPAISRVVFYALKPEEVAPLQRNLSKFNLDSNVKQWFYRYR</sequence>
<gene>
    <name evidence="2" type="ORF">OK344_11520</name>
</gene>
<dbReference type="RefSeq" id="WP_265144921.1">
    <property type="nucleotide sequence ID" value="NZ_JAPCHZ010000006.1"/>
</dbReference>
<feature type="transmembrane region" description="Helical" evidence="1">
    <location>
        <begin position="18"/>
        <end position="35"/>
    </location>
</feature>
<keyword evidence="1" id="KW-1133">Transmembrane helix</keyword>
<dbReference type="Proteomes" id="UP001209107">
    <property type="component" value="Unassembled WGS sequence"/>
</dbReference>
<evidence type="ECO:0000256" key="1">
    <source>
        <dbReference type="SAM" id="Phobius"/>
    </source>
</evidence>
<protein>
    <submittedName>
        <fullName evidence="2">Uncharacterized protein</fullName>
    </submittedName>
</protein>
<comment type="caution">
    <text evidence="2">The sequence shown here is derived from an EMBL/GenBank/DDBJ whole genome shotgun (WGS) entry which is preliminary data.</text>
</comment>
<reference evidence="2 3" key="1">
    <citation type="submission" date="2022-10" db="EMBL/GenBank/DDBJ databases">
        <title>Kaistella sp. BT-6-1-3.</title>
        <authorList>
            <person name="Ai J."/>
            <person name="Deng Z."/>
        </authorList>
    </citation>
    <scope>NUCLEOTIDE SEQUENCE [LARGE SCALE GENOMIC DNA]</scope>
    <source>
        <strain evidence="2 3">BT6-1-3</strain>
    </source>
</reference>
<feature type="transmembrane region" description="Helical" evidence="1">
    <location>
        <begin position="47"/>
        <end position="68"/>
    </location>
</feature>